<comment type="caution">
    <text evidence="3">The sequence shown here is derived from an EMBL/GenBank/DDBJ whole genome shotgun (WGS) entry which is preliminary data.</text>
</comment>
<dbReference type="EMBL" id="JAOQJX010000007">
    <property type="protein sequence ID" value="MCU6747250.1"/>
    <property type="molecule type" value="Genomic_DNA"/>
</dbReference>
<evidence type="ECO:0000313" key="3">
    <source>
        <dbReference type="EMBL" id="MCU6747250.1"/>
    </source>
</evidence>
<evidence type="ECO:0000259" key="1">
    <source>
        <dbReference type="Pfam" id="PF02625"/>
    </source>
</evidence>
<organism evidence="3 4">
    <name type="scientific">Faecalicatena acetigenes</name>
    <dbReference type="NCBI Taxonomy" id="2981790"/>
    <lineage>
        <taxon>Bacteria</taxon>
        <taxon>Bacillati</taxon>
        <taxon>Bacillota</taxon>
        <taxon>Clostridia</taxon>
        <taxon>Lachnospirales</taxon>
        <taxon>Lachnospiraceae</taxon>
        <taxon>Faecalicatena</taxon>
    </lineage>
</organism>
<dbReference type="InterPro" id="IPR003777">
    <property type="entry name" value="XdhC_CoxI"/>
</dbReference>
<evidence type="ECO:0000313" key="4">
    <source>
        <dbReference type="Proteomes" id="UP001652394"/>
    </source>
</evidence>
<feature type="domain" description="XdhC- CoxI" evidence="1">
    <location>
        <begin position="246"/>
        <end position="301"/>
    </location>
</feature>
<feature type="domain" description="XdhC Rossmann" evidence="2">
    <location>
        <begin position="65"/>
        <end position="207"/>
    </location>
</feature>
<dbReference type="Pfam" id="PF02625">
    <property type="entry name" value="XdhC_CoxI"/>
    <property type="match status" value="1"/>
</dbReference>
<keyword evidence="4" id="KW-1185">Reference proteome</keyword>
<sequence>MADFYGKLDEMLADFAGDIWVETVLEGPEAGAKYLLTAEKECGQRAPAKRAEKVFQERVGRMPRLVICGGGHVSIPVIQIGKMLGFTVTVLEDRPRFADNARQAGADQVYCEAFEDGLSKISGNGDTWFVIVTRGHRYDTLCLEAVLQKKRAYVGMMGSKRRTDIVKKQLEAKGYKRNVLQNVHTPIGLDIGAETPEEIAVSIFAEIIQIKNEKKSGMGYSKEILDSLLGRDRPGKEIPGEKGKEQKKVLATIISRKGSAPRSVGTKMLIYEEGSTVGTIGGGCAESKIIQKALCMMRAETAAFQICQVDMTAEEAEDEGMVCGGVIEVMLELVDVGIKK</sequence>
<dbReference type="InterPro" id="IPR036291">
    <property type="entry name" value="NAD(P)-bd_dom_sf"/>
</dbReference>
<gene>
    <name evidence="3" type="ORF">OCV51_06220</name>
</gene>
<dbReference type="Pfam" id="PF13478">
    <property type="entry name" value="XdhC_C"/>
    <property type="match status" value="1"/>
</dbReference>
<dbReference type="Proteomes" id="UP001652394">
    <property type="component" value="Unassembled WGS sequence"/>
</dbReference>
<dbReference type="SUPFAM" id="SSF51735">
    <property type="entry name" value="NAD(P)-binding Rossmann-fold domains"/>
    <property type="match status" value="1"/>
</dbReference>
<dbReference type="Gene3D" id="3.40.50.720">
    <property type="entry name" value="NAD(P)-binding Rossmann-like Domain"/>
    <property type="match status" value="1"/>
</dbReference>
<accession>A0ABT2TAF4</accession>
<dbReference type="PANTHER" id="PTHR30388">
    <property type="entry name" value="ALDEHYDE OXIDOREDUCTASE MOLYBDENUM COFACTOR ASSEMBLY PROTEIN"/>
    <property type="match status" value="1"/>
</dbReference>
<reference evidence="3 4" key="1">
    <citation type="journal article" date="2021" name="ISME Commun">
        <title>Automated analysis of genomic sequences facilitates high-throughput and comprehensive description of bacteria.</title>
        <authorList>
            <person name="Hitch T.C.A."/>
        </authorList>
    </citation>
    <scope>NUCLEOTIDE SEQUENCE [LARGE SCALE GENOMIC DNA]</scope>
    <source>
        <strain evidence="3 4">H2_18</strain>
    </source>
</reference>
<dbReference type="PANTHER" id="PTHR30388:SF6">
    <property type="entry name" value="XANTHINE DEHYDROGENASE SUBUNIT A-RELATED"/>
    <property type="match status" value="1"/>
</dbReference>
<dbReference type="RefSeq" id="WP_059070166.1">
    <property type="nucleotide sequence ID" value="NZ_JAOQJX010000007.1"/>
</dbReference>
<protein>
    <submittedName>
        <fullName evidence="3">XdhC family protein</fullName>
    </submittedName>
</protein>
<dbReference type="InterPro" id="IPR052698">
    <property type="entry name" value="MoCofactor_Util/Proc"/>
</dbReference>
<proteinExistence type="predicted"/>
<name>A0ABT2TAF4_9FIRM</name>
<evidence type="ECO:0000259" key="2">
    <source>
        <dbReference type="Pfam" id="PF13478"/>
    </source>
</evidence>
<dbReference type="InterPro" id="IPR027051">
    <property type="entry name" value="XdhC_Rossmann_dom"/>
</dbReference>